<evidence type="ECO:0000313" key="12">
    <source>
        <dbReference type="EMBL" id="CUT18200.1"/>
    </source>
</evidence>
<dbReference type="RefSeq" id="WP_092490635.1">
    <property type="nucleotide sequence ID" value="NZ_LN906597.1"/>
</dbReference>
<evidence type="ECO:0000256" key="1">
    <source>
        <dbReference type="ARBA" id="ARBA00006271"/>
    </source>
</evidence>
<dbReference type="Pfam" id="PF00488">
    <property type="entry name" value="MutS_V"/>
    <property type="match status" value="1"/>
</dbReference>
<dbReference type="PATRIC" id="fig|1561003.3.peg.1443"/>
<dbReference type="Pfam" id="PF05188">
    <property type="entry name" value="MutS_II"/>
    <property type="match status" value="1"/>
</dbReference>
<comment type="function">
    <text evidence="8 9">This protein is involved in the repair of mismatches in DNA. It is possible that it carries out the mismatch recognition step. This protein has a weak ATPase activity.</text>
</comment>
<dbReference type="HAMAP" id="MF_00096">
    <property type="entry name" value="MutS"/>
    <property type="match status" value="1"/>
</dbReference>
<dbReference type="Proteomes" id="UP000198651">
    <property type="component" value="Chromosome I"/>
</dbReference>
<dbReference type="GO" id="GO:0005524">
    <property type="term" value="F:ATP binding"/>
    <property type="evidence" value="ECO:0007669"/>
    <property type="project" value="UniProtKB-UniRule"/>
</dbReference>
<keyword evidence="5 9" id="KW-0067">ATP-binding</keyword>
<dbReference type="InterPro" id="IPR036678">
    <property type="entry name" value="MutS_con_dom_sf"/>
</dbReference>
<dbReference type="GO" id="GO:0005829">
    <property type="term" value="C:cytosol"/>
    <property type="evidence" value="ECO:0007669"/>
    <property type="project" value="TreeGrafter"/>
</dbReference>
<accession>A0A0S4M7T4</accession>
<organism evidence="12 13">
    <name type="scientific">Candidatus Ichthyocystis hellenicum</name>
    <dbReference type="NCBI Taxonomy" id="1561003"/>
    <lineage>
        <taxon>Bacteria</taxon>
        <taxon>Pseudomonadati</taxon>
        <taxon>Pseudomonadota</taxon>
        <taxon>Betaproteobacteria</taxon>
        <taxon>Burkholderiales</taxon>
        <taxon>Candidatus Ichthyocystis</taxon>
    </lineage>
</organism>
<name>A0A0S4M7T4_9BURK</name>
<dbReference type="SUPFAM" id="SSF55271">
    <property type="entry name" value="DNA repair protein MutS, domain I"/>
    <property type="match status" value="1"/>
</dbReference>
<dbReference type="InterPro" id="IPR007861">
    <property type="entry name" value="DNA_mismatch_repair_MutS_clamp"/>
</dbReference>
<proteinExistence type="inferred from homology"/>
<dbReference type="NCBIfam" id="TIGR01070">
    <property type="entry name" value="mutS1"/>
    <property type="match status" value="1"/>
</dbReference>
<dbReference type="GO" id="GO:0003684">
    <property type="term" value="F:damaged DNA binding"/>
    <property type="evidence" value="ECO:0007669"/>
    <property type="project" value="UniProtKB-UniRule"/>
</dbReference>
<dbReference type="PROSITE" id="PS00486">
    <property type="entry name" value="DNA_MISMATCH_REPAIR_2"/>
    <property type="match status" value="1"/>
</dbReference>
<dbReference type="InterPro" id="IPR007860">
    <property type="entry name" value="DNA_mmatch_repair_MutS_con_dom"/>
</dbReference>
<reference evidence="13" key="1">
    <citation type="submission" date="2015-11" db="EMBL/GenBank/DDBJ databases">
        <authorList>
            <person name="Seth-Smith H.M.B."/>
        </authorList>
    </citation>
    <scope>NUCLEOTIDE SEQUENCE [LARGE SCALE GENOMIC DNA]</scope>
    <source>
        <strain evidence="13">2013Ark11</strain>
    </source>
</reference>
<dbReference type="InterPro" id="IPR036187">
    <property type="entry name" value="DNA_mismatch_repair_MutS_sf"/>
</dbReference>
<dbReference type="SUPFAM" id="SSF48334">
    <property type="entry name" value="DNA repair protein MutS, domain III"/>
    <property type="match status" value="1"/>
</dbReference>
<keyword evidence="6 9" id="KW-0238">DNA-binding</keyword>
<gene>
    <name evidence="9 12" type="primary">mutS</name>
    <name evidence="12" type="ORF">Ark11_1399</name>
</gene>
<dbReference type="Pfam" id="PF05192">
    <property type="entry name" value="MutS_III"/>
    <property type="match status" value="1"/>
</dbReference>
<dbReference type="GO" id="GO:0140664">
    <property type="term" value="F:ATP-dependent DNA damage sensor activity"/>
    <property type="evidence" value="ECO:0007669"/>
    <property type="project" value="InterPro"/>
</dbReference>
<dbReference type="SMART" id="SM00534">
    <property type="entry name" value="MUTSac"/>
    <property type="match status" value="1"/>
</dbReference>
<dbReference type="STRING" id="1561003.Ark11_1399"/>
<dbReference type="AlphaFoldDB" id="A0A0S4M7T4"/>
<keyword evidence="3 9" id="KW-0547">Nucleotide-binding</keyword>
<dbReference type="GO" id="GO:0030983">
    <property type="term" value="F:mismatched DNA binding"/>
    <property type="evidence" value="ECO:0007669"/>
    <property type="project" value="InterPro"/>
</dbReference>
<keyword evidence="7 9" id="KW-0234">DNA repair</keyword>
<dbReference type="InterPro" id="IPR017261">
    <property type="entry name" value="DNA_mismatch_repair_MutS/MSH"/>
</dbReference>
<evidence type="ECO:0000256" key="9">
    <source>
        <dbReference type="HAMAP-Rule" id="MF_00096"/>
    </source>
</evidence>
<sequence>MTTTTDSVVLSPSMQHYMDLKKSYPDAFLMYRIGDFYEFFFDDAVRCSAILGITLTSRSRIPMAGIPSHQLEQYLAKLVRTGNKVAICDQVGQRKVKGKVITDREITQVVTPGTITDNQLLEAKSNCCLLAIHKINNKLGLAWLSLTQGVIHVLEIKSENIFDYLNTIRPAEIILSEYADIEIDPTQYVITRVDDWSFDSEHGYDRLCQHFSLQSLDCFDIGRRDIITGSAYSLLCYMMKTQKKIGQHVNTIVRENTDRYILLDEKTRMHLEITHSLNGKSNHTLFWLFDNCVTSSGSRWIKNALQHPVRDQSVASSRHDAIEWLLQTNLAQQKHYETVQNLLKNTADIERIAARLALKTARPKEIASLRQTVRELPKVFGHIRNSEPIPRIIEEMLPHFLLSDNFVHILENTIAEEPSAFVREGGVIRDGYNEELDHYRNLNKNTQLYIHKLRDQERERTQIPSLKIEYNRLYGYYIEVTPSHLNKVPSDYQRKQSLKNAERFTTEELINLERETALAQTKSLEKEREIFDNFLDSCQNFIKELQMCAQSLSSLDGLCSFAYVAHHHKYTRPEFCSSTHLEAVEARHPIIEQHVDQFIPNDINLSLDRKFLMITGPNMGGKSTYMRQTAILVLLSYCGSFVPVKSAKIGAIDRIMTRIGASDNLSSGQSTFMVEMSEMARILRQATPNSLLLIDEIGRGTSTYDGLSLAQAIMKHLIEINKSLCLFSTHYFELTHAIIEYQQAVNIHLCVEETPDKIVFLHTVQDGVSQKSYGIHVASLAGIPGKTVCYAQKLLKEREKNYSITLKSDVSSDMKDSTSVNDKIISKIHSDIIGKILDISIDDLTPREALELLATWKNDVSKSLL</sequence>
<dbReference type="Gene3D" id="1.10.1420.10">
    <property type="match status" value="2"/>
</dbReference>
<protein>
    <recommendedName>
        <fullName evidence="2 9">DNA mismatch repair protein MutS</fullName>
    </recommendedName>
</protein>
<dbReference type="PANTHER" id="PTHR11361:SF34">
    <property type="entry name" value="DNA MISMATCH REPAIR PROTEIN MSH1, MITOCHONDRIAL"/>
    <property type="match status" value="1"/>
</dbReference>
<dbReference type="InterPro" id="IPR005748">
    <property type="entry name" value="DNA_mismatch_repair_MutS"/>
</dbReference>
<feature type="binding site" evidence="9">
    <location>
        <begin position="616"/>
        <end position="623"/>
    </location>
    <ligand>
        <name>ATP</name>
        <dbReference type="ChEBI" id="CHEBI:30616"/>
    </ligand>
</feature>
<evidence type="ECO:0000256" key="7">
    <source>
        <dbReference type="ARBA" id="ARBA00023204"/>
    </source>
</evidence>
<dbReference type="Gene3D" id="3.40.1170.10">
    <property type="entry name" value="DNA repair protein MutS, domain I"/>
    <property type="match status" value="1"/>
</dbReference>
<dbReference type="InterPro" id="IPR027417">
    <property type="entry name" value="P-loop_NTPase"/>
</dbReference>
<feature type="domain" description="DNA mismatch repair proteins mutS family" evidence="11">
    <location>
        <begin position="690"/>
        <end position="706"/>
    </location>
</feature>
<evidence type="ECO:0000256" key="6">
    <source>
        <dbReference type="ARBA" id="ARBA00023125"/>
    </source>
</evidence>
<dbReference type="PIRSF" id="PIRSF037677">
    <property type="entry name" value="DNA_mis_repair_Msh6"/>
    <property type="match status" value="1"/>
</dbReference>
<dbReference type="Gene3D" id="3.30.420.110">
    <property type="entry name" value="MutS, connector domain"/>
    <property type="match status" value="1"/>
</dbReference>
<dbReference type="Pfam" id="PF05190">
    <property type="entry name" value="MutS_IV"/>
    <property type="match status" value="1"/>
</dbReference>
<evidence type="ECO:0000313" key="13">
    <source>
        <dbReference type="Proteomes" id="UP000198651"/>
    </source>
</evidence>
<dbReference type="InterPro" id="IPR000432">
    <property type="entry name" value="DNA_mismatch_repair_MutS_C"/>
</dbReference>
<dbReference type="InterPro" id="IPR007695">
    <property type="entry name" value="DNA_mismatch_repair_MutS-lik_N"/>
</dbReference>
<keyword evidence="4 9" id="KW-0227">DNA damage</keyword>
<evidence type="ECO:0000256" key="3">
    <source>
        <dbReference type="ARBA" id="ARBA00022741"/>
    </source>
</evidence>
<dbReference type="OrthoDB" id="9802448at2"/>
<evidence type="ECO:0000259" key="11">
    <source>
        <dbReference type="PROSITE" id="PS00486"/>
    </source>
</evidence>
<dbReference type="InterPro" id="IPR016151">
    <property type="entry name" value="DNA_mismatch_repair_MutS_N"/>
</dbReference>
<dbReference type="PANTHER" id="PTHR11361">
    <property type="entry name" value="DNA MISMATCH REPAIR PROTEIN MUTS FAMILY MEMBER"/>
    <property type="match status" value="1"/>
</dbReference>
<dbReference type="SMART" id="SM00533">
    <property type="entry name" value="MUTSd"/>
    <property type="match status" value="1"/>
</dbReference>
<evidence type="ECO:0000256" key="4">
    <source>
        <dbReference type="ARBA" id="ARBA00022763"/>
    </source>
</evidence>
<dbReference type="InterPro" id="IPR045076">
    <property type="entry name" value="MutS"/>
</dbReference>
<dbReference type="EMBL" id="LN906597">
    <property type="protein sequence ID" value="CUT18200.1"/>
    <property type="molecule type" value="Genomic_DNA"/>
</dbReference>
<dbReference type="InterPro" id="IPR007696">
    <property type="entry name" value="DNA_mismatch_repair_MutS_core"/>
</dbReference>
<dbReference type="Gene3D" id="3.40.50.300">
    <property type="entry name" value="P-loop containing nucleotide triphosphate hydrolases"/>
    <property type="match status" value="1"/>
</dbReference>
<dbReference type="Pfam" id="PF01624">
    <property type="entry name" value="MutS_I"/>
    <property type="match status" value="1"/>
</dbReference>
<dbReference type="SUPFAM" id="SSF53150">
    <property type="entry name" value="DNA repair protein MutS, domain II"/>
    <property type="match status" value="1"/>
</dbReference>
<evidence type="ECO:0000256" key="5">
    <source>
        <dbReference type="ARBA" id="ARBA00022840"/>
    </source>
</evidence>
<dbReference type="NCBIfam" id="NF003810">
    <property type="entry name" value="PRK05399.1"/>
    <property type="match status" value="1"/>
</dbReference>
<evidence type="ECO:0000256" key="10">
    <source>
        <dbReference type="RuleBase" id="RU003756"/>
    </source>
</evidence>
<dbReference type="GO" id="GO:0006298">
    <property type="term" value="P:mismatch repair"/>
    <property type="evidence" value="ECO:0007669"/>
    <property type="project" value="UniProtKB-UniRule"/>
</dbReference>
<evidence type="ECO:0000256" key="8">
    <source>
        <dbReference type="ARBA" id="ARBA00024647"/>
    </source>
</evidence>
<evidence type="ECO:0000256" key="2">
    <source>
        <dbReference type="ARBA" id="ARBA00021982"/>
    </source>
</evidence>
<dbReference type="SUPFAM" id="SSF52540">
    <property type="entry name" value="P-loop containing nucleoside triphosphate hydrolases"/>
    <property type="match status" value="1"/>
</dbReference>
<keyword evidence="13" id="KW-1185">Reference proteome</keyword>
<comment type="similarity">
    <text evidence="1 9 10">Belongs to the DNA mismatch repair MutS family.</text>
</comment>